<feature type="transmembrane region" description="Helical" evidence="1">
    <location>
        <begin position="27"/>
        <end position="52"/>
    </location>
</feature>
<accession>A0A072TVG4</accession>
<dbReference type="Proteomes" id="UP000265566">
    <property type="component" value="Chromosome 8"/>
</dbReference>
<reference evidence="2 5" key="2">
    <citation type="journal article" date="2014" name="BMC Genomics">
        <title>An improved genome release (version Mt4.0) for the model legume Medicago truncatula.</title>
        <authorList>
            <person name="Tang H."/>
            <person name="Krishnakumar V."/>
            <person name="Bidwell S."/>
            <person name="Rosen B."/>
            <person name="Chan A."/>
            <person name="Zhou S."/>
            <person name="Gentzbittel L."/>
            <person name="Childs K.L."/>
            <person name="Yandell M."/>
            <person name="Gundlach H."/>
            <person name="Mayer K.F."/>
            <person name="Schwartz D.C."/>
            <person name="Town C.D."/>
        </authorList>
    </citation>
    <scope>GENOME REANNOTATION</scope>
    <source>
        <strain evidence="2">A17</strain>
        <strain evidence="4 5">cv. Jemalong A17</strain>
    </source>
</reference>
<dbReference type="EMBL" id="PSQE01000008">
    <property type="protein sequence ID" value="RHN43432.1"/>
    <property type="molecule type" value="Genomic_DNA"/>
</dbReference>
<evidence type="ECO:0000313" key="4">
    <source>
        <dbReference type="EnsemblPlants" id="KEH21176"/>
    </source>
</evidence>
<proteinExistence type="predicted"/>
<protein>
    <submittedName>
        <fullName evidence="2">Transmembrane protein, putative</fullName>
    </submittedName>
</protein>
<dbReference type="HOGENOM" id="CLU_2416696_0_0_1"/>
<dbReference type="EnsemblPlants" id="KEH21176">
    <property type="protein sequence ID" value="KEH21176"/>
    <property type="gene ID" value="MTR_8g099180"/>
</dbReference>
<name>A0A072TVG4_MEDTR</name>
<reference evidence="4" key="3">
    <citation type="submission" date="2015-04" db="UniProtKB">
        <authorList>
            <consortium name="EnsemblPlants"/>
        </authorList>
    </citation>
    <scope>IDENTIFICATION</scope>
    <source>
        <strain evidence="4">cv. Jemalong A17</strain>
    </source>
</reference>
<evidence type="ECO:0000313" key="2">
    <source>
        <dbReference type="EMBL" id="KEH21176.1"/>
    </source>
</evidence>
<dbReference type="Gramene" id="rna50008">
    <property type="protein sequence ID" value="RHN43432.1"/>
    <property type="gene ID" value="gene50008"/>
</dbReference>
<gene>
    <name evidence="2" type="ordered locus">MTR_8g099180</name>
    <name evidence="3" type="ORF">MtrunA17_Chr8g0387761</name>
</gene>
<keyword evidence="1 2" id="KW-0812">Transmembrane</keyword>
<evidence type="ECO:0000256" key="1">
    <source>
        <dbReference type="SAM" id="Phobius"/>
    </source>
</evidence>
<keyword evidence="1" id="KW-0472">Membrane</keyword>
<dbReference type="AlphaFoldDB" id="A0A072TVG4"/>
<organism evidence="2 5">
    <name type="scientific">Medicago truncatula</name>
    <name type="common">Barrel medic</name>
    <name type="synonym">Medicago tribuloides</name>
    <dbReference type="NCBI Taxonomy" id="3880"/>
    <lineage>
        <taxon>Eukaryota</taxon>
        <taxon>Viridiplantae</taxon>
        <taxon>Streptophyta</taxon>
        <taxon>Embryophyta</taxon>
        <taxon>Tracheophyta</taxon>
        <taxon>Spermatophyta</taxon>
        <taxon>Magnoliopsida</taxon>
        <taxon>eudicotyledons</taxon>
        <taxon>Gunneridae</taxon>
        <taxon>Pentapetalae</taxon>
        <taxon>rosids</taxon>
        <taxon>fabids</taxon>
        <taxon>Fabales</taxon>
        <taxon>Fabaceae</taxon>
        <taxon>Papilionoideae</taxon>
        <taxon>50 kb inversion clade</taxon>
        <taxon>NPAAA clade</taxon>
        <taxon>Hologalegina</taxon>
        <taxon>IRL clade</taxon>
        <taxon>Trifolieae</taxon>
        <taxon>Medicago</taxon>
    </lineage>
</organism>
<keyword evidence="5" id="KW-1185">Reference proteome</keyword>
<keyword evidence="1" id="KW-1133">Transmembrane helix</keyword>
<dbReference type="Proteomes" id="UP000002051">
    <property type="component" value="Chromosome 8"/>
</dbReference>
<sequence>MMSSPPVYTTREQGLFSVVLPLEKKQLLWYTMWVTACVLRFFELITLGYVGFSSMRLLKTQKTQAMEEQAIEDMGLESRLDGLVIVKCLLQQ</sequence>
<reference evidence="2 5" key="1">
    <citation type="journal article" date="2011" name="Nature">
        <title>The Medicago genome provides insight into the evolution of rhizobial symbioses.</title>
        <authorList>
            <person name="Young N.D."/>
            <person name="Debelle F."/>
            <person name="Oldroyd G.E."/>
            <person name="Geurts R."/>
            <person name="Cannon S.B."/>
            <person name="Udvardi M.K."/>
            <person name="Benedito V.A."/>
            <person name="Mayer K.F."/>
            <person name="Gouzy J."/>
            <person name="Schoof H."/>
            <person name="Van de Peer Y."/>
            <person name="Proost S."/>
            <person name="Cook D.R."/>
            <person name="Meyers B.C."/>
            <person name="Spannagl M."/>
            <person name="Cheung F."/>
            <person name="De Mita S."/>
            <person name="Krishnakumar V."/>
            <person name="Gundlach H."/>
            <person name="Zhou S."/>
            <person name="Mudge J."/>
            <person name="Bharti A.K."/>
            <person name="Murray J.D."/>
            <person name="Naoumkina M.A."/>
            <person name="Rosen B."/>
            <person name="Silverstein K.A."/>
            <person name="Tang H."/>
            <person name="Rombauts S."/>
            <person name="Zhao P.X."/>
            <person name="Zhou P."/>
            <person name="Barbe V."/>
            <person name="Bardou P."/>
            <person name="Bechner M."/>
            <person name="Bellec A."/>
            <person name="Berger A."/>
            <person name="Berges H."/>
            <person name="Bidwell S."/>
            <person name="Bisseling T."/>
            <person name="Choisne N."/>
            <person name="Couloux A."/>
            <person name="Denny R."/>
            <person name="Deshpande S."/>
            <person name="Dai X."/>
            <person name="Doyle J.J."/>
            <person name="Dudez A.M."/>
            <person name="Farmer A.D."/>
            <person name="Fouteau S."/>
            <person name="Franken C."/>
            <person name="Gibelin C."/>
            <person name="Gish J."/>
            <person name="Goldstein S."/>
            <person name="Gonzalez A.J."/>
            <person name="Green P.J."/>
            <person name="Hallab A."/>
            <person name="Hartog M."/>
            <person name="Hua A."/>
            <person name="Humphray S.J."/>
            <person name="Jeong D.H."/>
            <person name="Jing Y."/>
            <person name="Jocker A."/>
            <person name="Kenton S.M."/>
            <person name="Kim D.J."/>
            <person name="Klee K."/>
            <person name="Lai H."/>
            <person name="Lang C."/>
            <person name="Lin S."/>
            <person name="Macmil S.L."/>
            <person name="Magdelenat G."/>
            <person name="Matthews L."/>
            <person name="McCorrison J."/>
            <person name="Monaghan E.L."/>
            <person name="Mun J.H."/>
            <person name="Najar F.Z."/>
            <person name="Nicholson C."/>
            <person name="Noirot C."/>
            <person name="O'Bleness M."/>
            <person name="Paule C.R."/>
            <person name="Poulain J."/>
            <person name="Prion F."/>
            <person name="Qin B."/>
            <person name="Qu C."/>
            <person name="Retzel E.F."/>
            <person name="Riddle C."/>
            <person name="Sallet E."/>
            <person name="Samain S."/>
            <person name="Samson N."/>
            <person name="Sanders I."/>
            <person name="Saurat O."/>
            <person name="Scarpelli C."/>
            <person name="Schiex T."/>
            <person name="Segurens B."/>
            <person name="Severin A.J."/>
            <person name="Sherrier D.J."/>
            <person name="Shi R."/>
            <person name="Sims S."/>
            <person name="Singer S.R."/>
            <person name="Sinharoy S."/>
            <person name="Sterck L."/>
            <person name="Viollet A."/>
            <person name="Wang B.B."/>
            <person name="Wang K."/>
            <person name="Wang M."/>
            <person name="Wang X."/>
            <person name="Warfsmann J."/>
            <person name="Weissenbach J."/>
            <person name="White D.D."/>
            <person name="White J.D."/>
            <person name="Wiley G.B."/>
            <person name="Wincker P."/>
            <person name="Xing Y."/>
            <person name="Yang L."/>
            <person name="Yao Z."/>
            <person name="Ying F."/>
            <person name="Zhai J."/>
            <person name="Zhou L."/>
            <person name="Zuber A."/>
            <person name="Denarie J."/>
            <person name="Dixon R.A."/>
            <person name="May G.D."/>
            <person name="Schwartz D.C."/>
            <person name="Rogers J."/>
            <person name="Quetier F."/>
            <person name="Town C.D."/>
            <person name="Roe B.A."/>
        </authorList>
    </citation>
    <scope>NUCLEOTIDE SEQUENCE [LARGE SCALE GENOMIC DNA]</scope>
    <source>
        <strain evidence="2">A17</strain>
        <strain evidence="4 5">cv. Jemalong A17</strain>
    </source>
</reference>
<reference evidence="3" key="4">
    <citation type="journal article" date="2018" name="Nat. Plants">
        <title>Whole-genome landscape of Medicago truncatula symbiotic genes.</title>
        <authorList>
            <person name="Pecrix Y."/>
            <person name="Gamas P."/>
            <person name="Carrere S."/>
        </authorList>
    </citation>
    <scope>NUCLEOTIDE SEQUENCE</scope>
    <source>
        <tissue evidence="3">Leaves</tissue>
    </source>
</reference>
<evidence type="ECO:0000313" key="5">
    <source>
        <dbReference type="Proteomes" id="UP000002051"/>
    </source>
</evidence>
<dbReference type="EMBL" id="CM001224">
    <property type="protein sequence ID" value="KEH21176.1"/>
    <property type="molecule type" value="Genomic_DNA"/>
</dbReference>
<evidence type="ECO:0000313" key="3">
    <source>
        <dbReference type="EMBL" id="RHN43432.1"/>
    </source>
</evidence>